<dbReference type="EMBL" id="BNJQ01000028">
    <property type="protein sequence ID" value="GHP10249.1"/>
    <property type="molecule type" value="Genomic_DNA"/>
</dbReference>
<reference evidence="4" key="1">
    <citation type="submission" date="2020-10" db="EMBL/GenBank/DDBJ databases">
        <title>Unveiling of a novel bifunctional photoreceptor, Dualchrome1, isolated from a cosmopolitan green alga.</title>
        <authorList>
            <person name="Suzuki S."/>
            <person name="Kawachi M."/>
        </authorList>
    </citation>
    <scope>NUCLEOTIDE SEQUENCE</scope>
    <source>
        <strain evidence="4">NIES 2893</strain>
    </source>
</reference>
<gene>
    <name evidence="4" type="ORF">PPROV_000898100</name>
</gene>
<protein>
    <recommendedName>
        <fullName evidence="6">Anaphase-promoting complex subunit 4 WD40 domain-containing protein</fullName>
    </recommendedName>
</protein>
<dbReference type="AlphaFoldDB" id="A0A830HZI7"/>
<dbReference type="PANTHER" id="PTHR19848">
    <property type="entry name" value="WD40 REPEAT PROTEIN"/>
    <property type="match status" value="1"/>
</dbReference>
<dbReference type="OrthoDB" id="537885at2759"/>
<dbReference type="PROSITE" id="PS00678">
    <property type="entry name" value="WD_REPEATS_1"/>
    <property type="match status" value="3"/>
</dbReference>
<dbReference type="Proteomes" id="UP000660262">
    <property type="component" value="Unassembled WGS sequence"/>
</dbReference>
<dbReference type="SMART" id="SM00320">
    <property type="entry name" value="WD40"/>
    <property type="match status" value="3"/>
</dbReference>
<accession>A0A830HZI7</accession>
<evidence type="ECO:0000256" key="3">
    <source>
        <dbReference type="PROSITE-ProRule" id="PRU00221"/>
    </source>
</evidence>
<organism evidence="4 5">
    <name type="scientific">Pycnococcus provasolii</name>
    <dbReference type="NCBI Taxonomy" id="41880"/>
    <lineage>
        <taxon>Eukaryota</taxon>
        <taxon>Viridiplantae</taxon>
        <taxon>Chlorophyta</taxon>
        <taxon>Pseudoscourfieldiophyceae</taxon>
        <taxon>Pseudoscourfieldiales</taxon>
        <taxon>Pycnococcaceae</taxon>
        <taxon>Pycnococcus</taxon>
    </lineage>
</organism>
<comment type="caution">
    <text evidence="4">The sequence shown here is derived from an EMBL/GenBank/DDBJ whole genome shotgun (WGS) entry which is preliminary data.</text>
</comment>
<dbReference type="PANTHER" id="PTHR19848:SF8">
    <property type="entry name" value="F-BOX AND WD REPEAT DOMAIN CONTAINING 7"/>
    <property type="match status" value="1"/>
</dbReference>
<dbReference type="Pfam" id="PF00400">
    <property type="entry name" value="WD40"/>
    <property type="match status" value="3"/>
</dbReference>
<keyword evidence="1 3" id="KW-0853">WD repeat</keyword>
<dbReference type="InterPro" id="IPR015943">
    <property type="entry name" value="WD40/YVTN_repeat-like_dom_sf"/>
</dbReference>
<proteinExistence type="predicted"/>
<feature type="repeat" description="WD" evidence="3">
    <location>
        <begin position="102"/>
        <end position="137"/>
    </location>
</feature>
<dbReference type="InterPro" id="IPR019775">
    <property type="entry name" value="WD40_repeat_CS"/>
</dbReference>
<dbReference type="PRINTS" id="PR00320">
    <property type="entry name" value="GPROTEINBRPT"/>
</dbReference>
<evidence type="ECO:0000256" key="1">
    <source>
        <dbReference type="ARBA" id="ARBA00022574"/>
    </source>
</evidence>
<dbReference type="InterPro" id="IPR020472">
    <property type="entry name" value="WD40_PAC1"/>
</dbReference>
<keyword evidence="5" id="KW-1185">Reference proteome</keyword>
<sequence>MHEIHAKHHEDVVSVSFSPDGTRMVSTGNNATICVWDATTGDVDGGHYGSVYSASYSPDGTRIVSASEDATVRVWDANSGACFRDKAVRVWDATSGACLSVLYGHLDEVRSASYSADGTRIISASQDNTVRVWDATTIGANGA</sequence>
<keyword evidence="2" id="KW-0677">Repeat</keyword>
<evidence type="ECO:0000313" key="5">
    <source>
        <dbReference type="Proteomes" id="UP000660262"/>
    </source>
</evidence>
<dbReference type="SUPFAM" id="SSF50978">
    <property type="entry name" value="WD40 repeat-like"/>
    <property type="match status" value="1"/>
</dbReference>
<feature type="repeat" description="WD" evidence="3">
    <location>
        <begin position="44"/>
        <end position="85"/>
    </location>
</feature>
<evidence type="ECO:0000313" key="4">
    <source>
        <dbReference type="EMBL" id="GHP10249.1"/>
    </source>
</evidence>
<name>A0A830HZI7_9CHLO</name>
<feature type="repeat" description="WD" evidence="3">
    <location>
        <begin position="5"/>
        <end position="41"/>
    </location>
</feature>
<dbReference type="InterPro" id="IPR001680">
    <property type="entry name" value="WD40_rpt"/>
</dbReference>
<evidence type="ECO:0008006" key="6">
    <source>
        <dbReference type="Google" id="ProtNLM"/>
    </source>
</evidence>
<dbReference type="PROSITE" id="PS50294">
    <property type="entry name" value="WD_REPEATS_REGION"/>
    <property type="match status" value="3"/>
</dbReference>
<dbReference type="Gene3D" id="2.130.10.10">
    <property type="entry name" value="YVTN repeat-like/Quinoprotein amine dehydrogenase"/>
    <property type="match status" value="2"/>
</dbReference>
<dbReference type="PROSITE" id="PS50082">
    <property type="entry name" value="WD_REPEATS_2"/>
    <property type="match status" value="3"/>
</dbReference>
<evidence type="ECO:0000256" key="2">
    <source>
        <dbReference type="ARBA" id="ARBA00022737"/>
    </source>
</evidence>
<dbReference type="InterPro" id="IPR036322">
    <property type="entry name" value="WD40_repeat_dom_sf"/>
</dbReference>